<proteinExistence type="predicted"/>
<dbReference type="RefSeq" id="WP_039731874.1">
    <property type="nucleotide sequence ID" value="NZ_CP012051.1"/>
</dbReference>
<gene>
    <name evidence="1" type="ORF">NY98_21720</name>
</gene>
<evidence type="ECO:0000313" key="1">
    <source>
        <dbReference type="EMBL" id="KGU49150.1"/>
    </source>
</evidence>
<reference evidence="2" key="1">
    <citation type="submission" date="2015-04" db="EMBL/GenBank/DDBJ databases">
        <title>Genome sequencing of pathogens of bean.</title>
        <authorList>
            <person name="Harrison J."/>
            <person name="Aritua V."/>
            <person name="Sapp M."/>
            <person name="Smith J."/>
            <person name="Studholme D.J."/>
        </authorList>
    </citation>
    <scope>NUCLEOTIDE SEQUENCE [LARGE SCALE GENOMIC DNA]</scope>
    <source>
        <strain evidence="2">NCPPB 1058</strain>
    </source>
</reference>
<accession>A0AB34Q0V0</accession>
<evidence type="ECO:0008006" key="3">
    <source>
        <dbReference type="Google" id="ProtNLM"/>
    </source>
</evidence>
<dbReference type="EMBL" id="JSEY02000082">
    <property type="protein sequence ID" value="KGU49150.1"/>
    <property type="molecule type" value="Genomic_DNA"/>
</dbReference>
<organism evidence="1 2">
    <name type="scientific">Xanthomonas citri pv. fuscans</name>
    <dbReference type="NCBI Taxonomy" id="366649"/>
    <lineage>
        <taxon>Bacteria</taxon>
        <taxon>Pseudomonadati</taxon>
        <taxon>Pseudomonadota</taxon>
        <taxon>Gammaproteobacteria</taxon>
        <taxon>Lysobacterales</taxon>
        <taxon>Lysobacteraceae</taxon>
        <taxon>Xanthomonas</taxon>
    </lineage>
</organism>
<dbReference type="Proteomes" id="UP000030585">
    <property type="component" value="Unassembled WGS sequence"/>
</dbReference>
<protein>
    <recommendedName>
        <fullName evidence="3">RiboL-PSP-HEPN domain-containing protein</fullName>
    </recommendedName>
</protein>
<sequence>MANPSFAKRTYKLQNAIVRELNNAHIFLEQTVPVLDDAKSAYGRSKSKKDKRYYVPSTKKGKFAKRTDVELKTIYDQYLNSGLYESFLVSLVARFEWFLADVLTDFLSHYPLRITEKFNGVPSAEKIEVRVLLESADKNDLVRRVISGHVSNVFRQRPSIYMAYISGMIGTKEDPCFTDFFEISATRDLVVHNSRVANEIYLTKSRDKARATIGDQVAVDDRYFAHCIAAMKRVSGALKRDIEVKYGGKAQKV</sequence>
<evidence type="ECO:0000313" key="2">
    <source>
        <dbReference type="Proteomes" id="UP000030585"/>
    </source>
</evidence>
<comment type="caution">
    <text evidence="1">The sequence shown here is derived from an EMBL/GenBank/DDBJ whole genome shotgun (WGS) entry which is preliminary data.</text>
</comment>
<name>A0AB34Q0V0_XANCI</name>
<dbReference type="AlphaFoldDB" id="A0AB34Q0V0"/>